<organism evidence="1 2">
    <name type="scientific">Glycomyces luteolus</name>
    <dbReference type="NCBI Taxonomy" id="2670330"/>
    <lineage>
        <taxon>Bacteria</taxon>
        <taxon>Bacillati</taxon>
        <taxon>Actinomycetota</taxon>
        <taxon>Actinomycetes</taxon>
        <taxon>Glycomycetales</taxon>
        <taxon>Glycomycetaceae</taxon>
        <taxon>Glycomyces</taxon>
    </lineage>
</organism>
<accession>A0A9X3SVG1</accession>
<name>A0A9X3SVG1_9ACTN</name>
<evidence type="ECO:0000313" key="2">
    <source>
        <dbReference type="Proteomes" id="UP001146067"/>
    </source>
</evidence>
<comment type="caution">
    <text evidence="1">The sequence shown here is derived from an EMBL/GenBank/DDBJ whole genome shotgun (WGS) entry which is preliminary data.</text>
</comment>
<dbReference type="EMBL" id="JAPZVP010000023">
    <property type="protein sequence ID" value="MDA1362443.1"/>
    <property type="molecule type" value="Genomic_DNA"/>
</dbReference>
<gene>
    <name evidence="1" type="ORF">O1R50_22655</name>
</gene>
<dbReference type="Proteomes" id="UP001146067">
    <property type="component" value="Unassembled WGS sequence"/>
</dbReference>
<dbReference type="AlphaFoldDB" id="A0A9X3SVG1"/>
<reference evidence="1" key="1">
    <citation type="submission" date="2022-12" db="EMBL/GenBank/DDBJ databases">
        <title>Gycomyces niveus sp.nov.,a novel actinomycete isolated from soil in Shouguan.</title>
        <authorList>
            <person name="Yang X."/>
        </authorList>
    </citation>
    <scope>NUCLEOTIDE SEQUENCE</scope>
    <source>
        <strain evidence="1">NEAU-A15</strain>
    </source>
</reference>
<evidence type="ECO:0000313" key="1">
    <source>
        <dbReference type="EMBL" id="MDA1362443.1"/>
    </source>
</evidence>
<sequence length="180" mass="19835">MEIDPEACAASEAFPAEYAAPDEYGYREDFTAPDSQDALSCGYWGGSGYEALDGLDSIVLGGGGVDFFTTDGSSPWPPESLSGDLDFNKVPEAAYFEEWKGTSHRFKWEDTYFMEDSKVFSFTLFTSLDNLYVNANLYFVVPKEFASNSSGSIPEQELAEASYEILDVIVPPVVDGLERE</sequence>
<proteinExistence type="predicted"/>
<protein>
    <submittedName>
        <fullName evidence="1">Uncharacterized protein</fullName>
    </submittedName>
</protein>
<dbReference type="RefSeq" id="WP_270112521.1">
    <property type="nucleotide sequence ID" value="NZ_JAPZVP010000023.1"/>
</dbReference>
<keyword evidence="2" id="KW-1185">Reference proteome</keyword>